<dbReference type="Pfam" id="PF19681">
    <property type="entry name" value="DUF6183"/>
    <property type="match status" value="2"/>
</dbReference>
<evidence type="ECO:0000313" key="1">
    <source>
        <dbReference type="EMBL" id="MBP2476818.1"/>
    </source>
</evidence>
<dbReference type="Proteomes" id="UP001519363">
    <property type="component" value="Unassembled WGS sequence"/>
</dbReference>
<reference evidence="1 2" key="1">
    <citation type="submission" date="2021-03" db="EMBL/GenBank/DDBJ databases">
        <title>Sequencing the genomes of 1000 actinobacteria strains.</title>
        <authorList>
            <person name="Klenk H.-P."/>
        </authorList>
    </citation>
    <scope>NUCLEOTIDE SEQUENCE [LARGE SCALE GENOMIC DNA]</scope>
    <source>
        <strain evidence="1 2">DSM 44580</strain>
    </source>
</reference>
<name>A0ABS5AJS7_9PSEU</name>
<gene>
    <name evidence="1" type="ORF">JOF53_005690</name>
</gene>
<dbReference type="EMBL" id="JAGIOO010000001">
    <property type="protein sequence ID" value="MBP2476818.1"/>
    <property type="molecule type" value="Genomic_DNA"/>
</dbReference>
<organism evidence="1 2">
    <name type="scientific">Crossiella equi</name>
    <dbReference type="NCBI Taxonomy" id="130796"/>
    <lineage>
        <taxon>Bacteria</taxon>
        <taxon>Bacillati</taxon>
        <taxon>Actinomycetota</taxon>
        <taxon>Actinomycetes</taxon>
        <taxon>Pseudonocardiales</taxon>
        <taxon>Pseudonocardiaceae</taxon>
        <taxon>Crossiella</taxon>
    </lineage>
</organism>
<accession>A0ABS5AJS7</accession>
<comment type="caution">
    <text evidence="1">The sequence shown here is derived from an EMBL/GenBank/DDBJ whole genome shotgun (WGS) entry which is preliminary data.</text>
</comment>
<dbReference type="InterPro" id="IPR045756">
    <property type="entry name" value="DUF6183"/>
</dbReference>
<evidence type="ECO:0000313" key="2">
    <source>
        <dbReference type="Proteomes" id="UP001519363"/>
    </source>
</evidence>
<dbReference type="RefSeq" id="WP_086784939.1">
    <property type="nucleotide sequence ID" value="NZ_JAGIOO010000001.1"/>
</dbReference>
<sequence>MEATIDELITRLRGAESCTEELTLVRSWADAGRIDELLHLGEALLGADSAAARAVLRAVIQGLAARPGAFSVVAALQLAAGASVVEAPEVAAWLAQGQPLENLDTFFADARPDDEVLACLLQELVLTHGDLSAVPEAVAFAEQLHGAHPLGGLPLVLAEFERGPVAEAEFRALPLWPDHGGAEPSAEVTRLAEELPTVDGAGRVDSGVFRLSAPWQPDLLTALPLDCLAGAQTVRVRQLDPAAAFAELFTELAEGLARPYARLTARRVLAALGGEAALDGAPVRWWQFQAPGPWFYEAGRDLGLLAVRQDDELAVLATTSPQTASS</sequence>
<proteinExistence type="predicted"/>
<keyword evidence="2" id="KW-1185">Reference proteome</keyword>
<protein>
    <submittedName>
        <fullName evidence="1">Uncharacterized protein</fullName>
    </submittedName>
</protein>